<reference evidence="2 3" key="1">
    <citation type="journal article" date="2018" name="Nat. Biotechnol.">
        <title>A standardized bacterial taxonomy based on genome phylogeny substantially revises the tree of life.</title>
        <authorList>
            <person name="Parks D.H."/>
            <person name="Chuvochina M."/>
            <person name="Waite D.W."/>
            <person name="Rinke C."/>
            <person name="Skarshewski A."/>
            <person name="Chaumeil P.A."/>
            <person name="Hugenholtz P."/>
        </authorList>
    </citation>
    <scope>NUCLEOTIDE SEQUENCE [LARGE SCALE GENOMIC DNA]</scope>
    <source>
        <strain evidence="2">UBA8781</strain>
    </source>
</reference>
<dbReference type="PANTHER" id="PTHR33434">
    <property type="entry name" value="DEGV DOMAIN-CONTAINING PROTEIN DR_1986-RELATED"/>
    <property type="match status" value="1"/>
</dbReference>
<dbReference type="EMBL" id="DPBP01000005">
    <property type="protein sequence ID" value="HCE16519.1"/>
    <property type="molecule type" value="Genomic_DNA"/>
</dbReference>
<keyword evidence="1" id="KW-0446">Lipid-binding</keyword>
<dbReference type="SUPFAM" id="SSF82549">
    <property type="entry name" value="DAK1/DegV-like"/>
    <property type="match status" value="1"/>
</dbReference>
<protein>
    <submittedName>
        <fullName evidence="2">DegV family protein</fullName>
    </submittedName>
</protein>
<dbReference type="STRING" id="229919.GCA_001050195_03041"/>
<evidence type="ECO:0000313" key="3">
    <source>
        <dbReference type="Proteomes" id="UP000264141"/>
    </source>
</evidence>
<dbReference type="InterPro" id="IPR003797">
    <property type="entry name" value="DegV"/>
</dbReference>
<proteinExistence type="predicted"/>
<dbReference type="NCBIfam" id="TIGR00762">
    <property type="entry name" value="DegV"/>
    <property type="match status" value="1"/>
</dbReference>
<name>A0A3D1JD62_9CHLR</name>
<dbReference type="Pfam" id="PF02645">
    <property type="entry name" value="DegV"/>
    <property type="match status" value="1"/>
</dbReference>
<gene>
    <name evidence="2" type="ORF">DEQ80_01540</name>
</gene>
<dbReference type="InterPro" id="IPR050270">
    <property type="entry name" value="DegV_domain_contain"/>
</dbReference>
<comment type="caution">
    <text evidence="2">The sequence shown here is derived from an EMBL/GenBank/DDBJ whole genome shotgun (WGS) entry which is preliminary data.</text>
</comment>
<organism evidence="2 3">
    <name type="scientific">Anaerolinea thermolimosa</name>
    <dbReference type="NCBI Taxonomy" id="229919"/>
    <lineage>
        <taxon>Bacteria</taxon>
        <taxon>Bacillati</taxon>
        <taxon>Chloroflexota</taxon>
        <taxon>Anaerolineae</taxon>
        <taxon>Anaerolineales</taxon>
        <taxon>Anaerolineaceae</taxon>
        <taxon>Anaerolinea</taxon>
    </lineage>
</organism>
<evidence type="ECO:0000256" key="1">
    <source>
        <dbReference type="ARBA" id="ARBA00023121"/>
    </source>
</evidence>
<dbReference type="PROSITE" id="PS51482">
    <property type="entry name" value="DEGV"/>
    <property type="match status" value="1"/>
</dbReference>
<sequence>MSDTIAILTDSTCDIPPELIDQYRIRVLPHTIIWGNEQFRDRVDMQPADFYERLARDPVYPSTAHVSVAEFAAAYRQAAEEGAREVLVLTVSSAMSGAFNAATQAAGLVDVPVHVVDSKGPTMSLGWQVLAAARQRDLGRTIQQILEKVDEVRRSLVQLVCMDSLEYLYKGGRIGNATHWLGSLLNIKPLVKINHETGLVESVGSARTHRKVVDLMVEKFFSMIDLTRPLHIAVLHGNVLEEAEELAGRILRQYSPVELLINITGPVLGVNTGPRALALCGYAGE</sequence>
<dbReference type="PANTHER" id="PTHR33434:SF2">
    <property type="entry name" value="FATTY ACID-BINDING PROTEIN TM_1468"/>
    <property type="match status" value="1"/>
</dbReference>
<dbReference type="GO" id="GO:0008289">
    <property type="term" value="F:lipid binding"/>
    <property type="evidence" value="ECO:0007669"/>
    <property type="project" value="UniProtKB-KW"/>
</dbReference>
<accession>A0A3D1JD62</accession>
<dbReference type="RefSeq" id="WP_062195627.1">
    <property type="nucleotide sequence ID" value="NZ_DF967965.1"/>
</dbReference>
<dbReference type="AlphaFoldDB" id="A0A3D1JD62"/>
<evidence type="ECO:0000313" key="2">
    <source>
        <dbReference type="EMBL" id="HCE16519.1"/>
    </source>
</evidence>
<dbReference type="Gene3D" id="3.40.50.10170">
    <property type="match status" value="1"/>
</dbReference>
<dbReference type="InterPro" id="IPR043168">
    <property type="entry name" value="DegV_C"/>
</dbReference>
<dbReference type="OrthoDB" id="5429275at2"/>
<dbReference type="Gene3D" id="3.30.1180.10">
    <property type="match status" value="1"/>
</dbReference>
<dbReference type="Proteomes" id="UP000264141">
    <property type="component" value="Unassembled WGS sequence"/>
</dbReference>